<protein>
    <submittedName>
        <fullName evidence="2">Ulp1 protease family, C-terminal catalytic domain-containing protein</fullName>
    </submittedName>
</protein>
<evidence type="ECO:0000256" key="1">
    <source>
        <dbReference type="SAM" id="MobiDB-lite"/>
    </source>
</evidence>
<proteinExistence type="predicted"/>
<evidence type="ECO:0000313" key="2">
    <source>
        <dbReference type="EMBL" id="GFA83473.1"/>
    </source>
</evidence>
<name>A0A699K9S8_TANCI</name>
<comment type="caution">
    <text evidence="2">The sequence shown here is derived from an EMBL/GenBank/DDBJ whole genome shotgun (WGS) entry which is preliminary data.</text>
</comment>
<organism evidence="2">
    <name type="scientific">Tanacetum cinerariifolium</name>
    <name type="common">Dalmatian daisy</name>
    <name type="synonym">Chrysanthemum cinerariifolium</name>
    <dbReference type="NCBI Taxonomy" id="118510"/>
    <lineage>
        <taxon>Eukaryota</taxon>
        <taxon>Viridiplantae</taxon>
        <taxon>Streptophyta</taxon>
        <taxon>Embryophyta</taxon>
        <taxon>Tracheophyta</taxon>
        <taxon>Spermatophyta</taxon>
        <taxon>Magnoliopsida</taxon>
        <taxon>eudicotyledons</taxon>
        <taxon>Gunneridae</taxon>
        <taxon>Pentapetalae</taxon>
        <taxon>asterids</taxon>
        <taxon>campanulids</taxon>
        <taxon>Asterales</taxon>
        <taxon>Asteraceae</taxon>
        <taxon>Asteroideae</taxon>
        <taxon>Anthemideae</taxon>
        <taxon>Anthemidinae</taxon>
        <taxon>Tanacetum</taxon>
    </lineage>
</organism>
<accession>A0A699K9S8</accession>
<keyword evidence="2" id="KW-0645">Protease</keyword>
<feature type="compositionally biased region" description="Acidic residues" evidence="1">
    <location>
        <begin position="128"/>
        <end position="167"/>
    </location>
</feature>
<keyword evidence="2" id="KW-0378">Hydrolase</keyword>
<sequence>LLYLDSTKFDKFLVVRTRPAIRNWSSHLMKQRQQFELKDHVVGLLDLHDEWNKVEVHESEGFIGFSETSEKEGLIKKAKEKLSLICAEIVILEDYMRKASLKCPSDGKFVALHEKYVNLFKDLISFEDDGNGDNVGNDDDENGDDDGGNMDNDANDCDGNGDEEDVNEGDKDPNGINPSFGFSKISLEDFGNDSGPAEKDKVVEGNPTEQETVVEGNEAEECEIMSTPENLTQWLEKNMDLVGEGDLFGDNSATLEAMNQDITPEKLPTQKGSPSPKKELVIQSKSHEIHSESHVIHSESHVIHSESHVIHSESHVIHSESHVIQIICHMRFIDSESHFIVYGVRLNLETLAPGLWLDANVIDCWGTVLNHEQSFRANESKSKHSFPTGCISKSMFDGTLASFDAKWESFSNQVNAQFKGNKGGLALGGIDLKKLFCNTLNFQATLAEGSIGVTS</sequence>
<dbReference type="GO" id="GO:0006508">
    <property type="term" value="P:proteolysis"/>
    <property type="evidence" value="ECO:0007669"/>
    <property type="project" value="UniProtKB-KW"/>
</dbReference>
<reference evidence="2" key="1">
    <citation type="journal article" date="2019" name="Sci. Rep.">
        <title>Draft genome of Tanacetum cinerariifolium, the natural source of mosquito coil.</title>
        <authorList>
            <person name="Yamashiro T."/>
            <person name="Shiraishi A."/>
            <person name="Satake H."/>
            <person name="Nakayama K."/>
        </authorList>
    </citation>
    <scope>NUCLEOTIDE SEQUENCE</scope>
</reference>
<dbReference type="GO" id="GO:0008233">
    <property type="term" value="F:peptidase activity"/>
    <property type="evidence" value="ECO:0007669"/>
    <property type="project" value="UniProtKB-KW"/>
</dbReference>
<feature type="region of interest" description="Disordered" evidence="1">
    <location>
        <begin position="128"/>
        <end position="210"/>
    </location>
</feature>
<dbReference type="AlphaFoldDB" id="A0A699K9S8"/>
<gene>
    <name evidence="2" type="ORF">Tci_655445</name>
</gene>
<dbReference type="EMBL" id="BKCJ010496993">
    <property type="protein sequence ID" value="GFA83473.1"/>
    <property type="molecule type" value="Genomic_DNA"/>
</dbReference>
<feature type="non-terminal residue" evidence="2">
    <location>
        <position position="1"/>
    </location>
</feature>